<dbReference type="InterPro" id="IPR011051">
    <property type="entry name" value="RmlC_Cupin_sf"/>
</dbReference>
<reference evidence="2 3" key="1">
    <citation type="submission" date="2017-03" db="EMBL/GenBank/DDBJ databases">
        <authorList>
            <person name="Afonso C.L."/>
            <person name="Miller P.J."/>
            <person name="Scott M.A."/>
            <person name="Spackman E."/>
            <person name="Goraichik I."/>
            <person name="Dimitrov K.M."/>
            <person name="Suarez D.L."/>
            <person name="Swayne D.E."/>
        </authorList>
    </citation>
    <scope>NUCLEOTIDE SEQUENCE [LARGE SCALE GENOMIC DNA]</scope>
    <source>
        <strain evidence="2 3">CECT 7691</strain>
    </source>
</reference>
<keyword evidence="3" id="KW-1185">Reference proteome</keyword>
<dbReference type="EMBL" id="FWFR01000002">
    <property type="protein sequence ID" value="SLN63529.1"/>
    <property type="molecule type" value="Genomic_DNA"/>
</dbReference>
<dbReference type="PANTHER" id="PTHR43346">
    <property type="entry name" value="LIGAND BINDING DOMAIN PROTEIN, PUTATIVE (AFU_ORTHOLOGUE AFUA_6G14370)-RELATED"/>
    <property type="match status" value="1"/>
</dbReference>
<dbReference type="RefSeq" id="WP_370853115.1">
    <property type="nucleotide sequence ID" value="NZ_FWFR01000002.1"/>
</dbReference>
<dbReference type="InterPro" id="IPR052538">
    <property type="entry name" value="Flavonoid_dioxygenase-like"/>
</dbReference>
<dbReference type="PANTHER" id="PTHR43346:SF1">
    <property type="entry name" value="QUERCETIN 2,3-DIOXYGENASE-RELATED"/>
    <property type="match status" value="1"/>
</dbReference>
<name>A0A1Y5TM41_9PROT</name>
<evidence type="ECO:0000313" key="3">
    <source>
        <dbReference type="Proteomes" id="UP000193200"/>
    </source>
</evidence>
<accession>A0A1Y5TM41</accession>
<dbReference type="SUPFAM" id="SSF51182">
    <property type="entry name" value="RmlC-like cupins"/>
    <property type="match status" value="1"/>
</dbReference>
<dbReference type="AlphaFoldDB" id="A0A1Y5TM41"/>
<gene>
    <name evidence="2" type="ORF">OCH7691_02850</name>
</gene>
<organism evidence="2 3">
    <name type="scientific">Oceanibacterium hippocampi</name>
    <dbReference type="NCBI Taxonomy" id="745714"/>
    <lineage>
        <taxon>Bacteria</taxon>
        <taxon>Pseudomonadati</taxon>
        <taxon>Pseudomonadota</taxon>
        <taxon>Alphaproteobacteria</taxon>
        <taxon>Sneathiellales</taxon>
        <taxon>Sneathiellaceae</taxon>
        <taxon>Oceanibacterium</taxon>
    </lineage>
</organism>
<proteinExistence type="predicted"/>
<dbReference type="CDD" id="cd02225">
    <property type="entry name" value="cupin_PA3510-like"/>
    <property type="match status" value="1"/>
</dbReference>
<dbReference type="Pfam" id="PF07883">
    <property type="entry name" value="Cupin_2"/>
    <property type="match status" value="1"/>
</dbReference>
<feature type="domain" description="Cupin type-2" evidence="1">
    <location>
        <begin position="91"/>
        <end position="160"/>
    </location>
</feature>
<protein>
    <submittedName>
        <fullName evidence="2">Cupin domain protein</fullName>
    </submittedName>
</protein>
<dbReference type="Proteomes" id="UP000193200">
    <property type="component" value="Unassembled WGS sequence"/>
</dbReference>
<evidence type="ECO:0000259" key="1">
    <source>
        <dbReference type="Pfam" id="PF07883"/>
    </source>
</evidence>
<dbReference type="InterPro" id="IPR013096">
    <property type="entry name" value="Cupin_2"/>
</dbReference>
<dbReference type="Gene3D" id="2.60.120.10">
    <property type="entry name" value="Jelly Rolls"/>
    <property type="match status" value="1"/>
</dbReference>
<sequence length="203" mass="22852">MSKRKEKIVEQAGQMLPSWEKPADRSLGEWIEKSRVARFESRTYDWNALKFQADFDPKYKRAQCRYMGTGATGVASDSGTVPSEHFTFSTMILPAGCEGPLHVHHDAEEVFFVLKAEKLRLFFELDGETAETVLTSRDLISVPPGVYRGLRNEGQEEALMCVMLGTSKPIVPDYPDGHPLMELRKRRREIAAAAESEKLSKAS</sequence>
<evidence type="ECO:0000313" key="2">
    <source>
        <dbReference type="EMBL" id="SLN63529.1"/>
    </source>
</evidence>
<dbReference type="InterPro" id="IPR014710">
    <property type="entry name" value="RmlC-like_jellyroll"/>
</dbReference>
<dbReference type="InParanoid" id="A0A1Y5TM41"/>